<proteinExistence type="predicted"/>
<evidence type="ECO:0000313" key="2">
    <source>
        <dbReference type="Proteomes" id="UP000647416"/>
    </source>
</evidence>
<reference evidence="1" key="1">
    <citation type="submission" date="2020-08" db="EMBL/GenBank/DDBJ databases">
        <title>Genome public.</title>
        <authorList>
            <person name="Liu C."/>
            <person name="Sun Q."/>
        </authorList>
    </citation>
    <scope>NUCLEOTIDE SEQUENCE</scope>
    <source>
        <strain evidence="1">NSJ-50</strain>
    </source>
</reference>
<sequence>MPTHELAINKALKRLGATNTDECSIKLEDKETDNLWFERIQDITASENLYAANNVLRAVERAEKNNELDKLEAVINFADRYDSASIIKLEDNIDNFRYFDNVYDKEGLGRALIDENDAYYIDEDIEEFFMFEQYAESVMDECDCKFCDNGAVLLEGLTLAEILGEDNQSEEMTMGGM</sequence>
<keyword evidence="2" id="KW-1185">Reference proteome</keyword>
<name>A0A926INX4_9FIRM</name>
<dbReference type="Proteomes" id="UP000647416">
    <property type="component" value="Unassembled WGS sequence"/>
</dbReference>
<protein>
    <submittedName>
        <fullName evidence="1">Antirestriction protein ArdA</fullName>
    </submittedName>
</protein>
<evidence type="ECO:0000313" key="1">
    <source>
        <dbReference type="EMBL" id="MBC8597582.1"/>
    </source>
</evidence>
<comment type="caution">
    <text evidence="1">The sequence shown here is derived from an EMBL/GenBank/DDBJ whole genome shotgun (WGS) entry which is preliminary data.</text>
</comment>
<dbReference type="EMBL" id="JACRTE010000073">
    <property type="protein sequence ID" value="MBC8597582.1"/>
    <property type="molecule type" value="Genomic_DNA"/>
</dbReference>
<organism evidence="1 2">
    <name type="scientific">Qingrenia yutianensis</name>
    <dbReference type="NCBI Taxonomy" id="2763676"/>
    <lineage>
        <taxon>Bacteria</taxon>
        <taxon>Bacillati</taxon>
        <taxon>Bacillota</taxon>
        <taxon>Clostridia</taxon>
        <taxon>Eubacteriales</taxon>
        <taxon>Oscillospiraceae</taxon>
        <taxon>Qingrenia</taxon>
    </lineage>
</organism>
<dbReference type="AlphaFoldDB" id="A0A926INX4"/>
<accession>A0A926INX4</accession>
<gene>
    <name evidence="1" type="ORF">H8706_12045</name>
</gene>